<dbReference type="STRING" id="1108812.AWC16_20575"/>
<comment type="caution">
    <text evidence="1">The sequence shown here is derived from an EMBL/GenBank/DDBJ whole genome shotgun (WGS) entry which is preliminary data.</text>
</comment>
<dbReference type="EMBL" id="LQPG01000039">
    <property type="protein sequence ID" value="ORW08125.1"/>
    <property type="molecule type" value="Genomic_DNA"/>
</dbReference>
<keyword evidence="2" id="KW-1185">Reference proteome</keyword>
<dbReference type="Proteomes" id="UP000193866">
    <property type="component" value="Unassembled WGS sequence"/>
</dbReference>
<gene>
    <name evidence="1" type="ORF">AWC16_20575</name>
</gene>
<sequence length="95" mass="10171">MGFWDEIQQVLAAATQAKTADELISAVRTGPDQGAGSGDAFFAGSGGDDQLIGAVRASGHWAISRIEYDYWWKAVSKVDGSAIEYIEGDVYRRAA</sequence>
<evidence type="ECO:0000313" key="2">
    <source>
        <dbReference type="Proteomes" id="UP000193866"/>
    </source>
</evidence>
<accession>A0A1X1YAN5</accession>
<evidence type="ECO:0000313" key="1">
    <source>
        <dbReference type="EMBL" id="ORW08125.1"/>
    </source>
</evidence>
<dbReference type="OrthoDB" id="4762415at2"/>
<organism evidence="1 2">
    <name type="scientific">Mycolicibacter longobardus</name>
    <dbReference type="NCBI Taxonomy" id="1108812"/>
    <lineage>
        <taxon>Bacteria</taxon>
        <taxon>Bacillati</taxon>
        <taxon>Actinomycetota</taxon>
        <taxon>Actinomycetes</taxon>
        <taxon>Mycobacteriales</taxon>
        <taxon>Mycobacteriaceae</taxon>
        <taxon>Mycolicibacter</taxon>
    </lineage>
</organism>
<dbReference type="AlphaFoldDB" id="A0A1X1YAN5"/>
<protein>
    <submittedName>
        <fullName evidence="1">Uncharacterized protein</fullName>
    </submittedName>
</protein>
<reference evidence="1 2" key="1">
    <citation type="submission" date="2016-01" db="EMBL/GenBank/DDBJ databases">
        <title>The new phylogeny of the genus Mycobacterium.</title>
        <authorList>
            <person name="Tarcisio F."/>
            <person name="Conor M."/>
            <person name="Antonella G."/>
            <person name="Elisabetta G."/>
            <person name="Giulia F.S."/>
            <person name="Sara T."/>
            <person name="Anna F."/>
            <person name="Clotilde B."/>
            <person name="Roberto B."/>
            <person name="Veronica D.S."/>
            <person name="Fabio R."/>
            <person name="Monica P."/>
            <person name="Olivier J."/>
            <person name="Enrico T."/>
            <person name="Nicola S."/>
        </authorList>
    </citation>
    <scope>NUCLEOTIDE SEQUENCE [LARGE SCALE GENOMIC DNA]</scope>
    <source>
        <strain evidence="1 2">DSM 45394</strain>
    </source>
</reference>
<proteinExistence type="predicted"/>
<name>A0A1X1YAN5_9MYCO</name>
<dbReference type="RefSeq" id="WP_085266404.1">
    <property type="nucleotide sequence ID" value="NZ_LQPG01000039.1"/>
</dbReference>